<feature type="transmembrane region" description="Helical" evidence="1">
    <location>
        <begin position="21"/>
        <end position="42"/>
    </location>
</feature>
<dbReference type="EMBL" id="JBHSMZ010000016">
    <property type="protein sequence ID" value="MFC5550778.1"/>
    <property type="molecule type" value="Genomic_DNA"/>
</dbReference>
<dbReference type="InterPro" id="IPR012495">
    <property type="entry name" value="TadE-like_dom"/>
</dbReference>
<proteinExistence type="predicted"/>
<feature type="domain" description="TadE-like" evidence="2">
    <location>
        <begin position="15"/>
        <end position="57"/>
    </location>
</feature>
<dbReference type="Pfam" id="PF07811">
    <property type="entry name" value="TadE"/>
    <property type="match status" value="1"/>
</dbReference>
<sequence length="170" mass="18371">MKRTFKTSARQYERGAIAVEAAIVLPLLLLFLGLPSILYAFYFRQYMAVQKAAHDAAVYLSTAPRLEMTTAGPDGNFAAVTLAKKLIAKELAGIVPESVSVDPVISCMYLVGTGKTPQMNGCSPQVFKGANNTLFRMDVAVNVPYINPITGSEVEGMYMSPVAPVRYLGN</sequence>
<name>A0ABW0S699_9BURK</name>
<evidence type="ECO:0000256" key="1">
    <source>
        <dbReference type="SAM" id="Phobius"/>
    </source>
</evidence>
<keyword evidence="1" id="KW-0812">Transmembrane</keyword>
<comment type="caution">
    <text evidence="3">The sequence shown here is derived from an EMBL/GenBank/DDBJ whole genome shotgun (WGS) entry which is preliminary data.</text>
</comment>
<dbReference type="RefSeq" id="WP_379773895.1">
    <property type="nucleotide sequence ID" value="NZ_JBHSMZ010000016.1"/>
</dbReference>
<accession>A0ABW0S699</accession>
<keyword evidence="1" id="KW-0472">Membrane</keyword>
<evidence type="ECO:0000259" key="2">
    <source>
        <dbReference type="Pfam" id="PF07811"/>
    </source>
</evidence>
<organism evidence="3 4">
    <name type="scientific">Massilia aerilata</name>
    <dbReference type="NCBI Taxonomy" id="453817"/>
    <lineage>
        <taxon>Bacteria</taxon>
        <taxon>Pseudomonadati</taxon>
        <taxon>Pseudomonadota</taxon>
        <taxon>Betaproteobacteria</taxon>
        <taxon>Burkholderiales</taxon>
        <taxon>Oxalobacteraceae</taxon>
        <taxon>Telluria group</taxon>
        <taxon>Massilia</taxon>
    </lineage>
</organism>
<evidence type="ECO:0000313" key="4">
    <source>
        <dbReference type="Proteomes" id="UP001596086"/>
    </source>
</evidence>
<keyword evidence="1" id="KW-1133">Transmembrane helix</keyword>
<gene>
    <name evidence="3" type="ORF">ACFPO9_19855</name>
</gene>
<protein>
    <submittedName>
        <fullName evidence="3">TadE/TadG family type IV pilus assembly protein</fullName>
    </submittedName>
</protein>
<reference evidence="4" key="1">
    <citation type="journal article" date="2019" name="Int. J. Syst. Evol. Microbiol.">
        <title>The Global Catalogue of Microorganisms (GCM) 10K type strain sequencing project: providing services to taxonomists for standard genome sequencing and annotation.</title>
        <authorList>
            <consortium name="The Broad Institute Genomics Platform"/>
            <consortium name="The Broad Institute Genome Sequencing Center for Infectious Disease"/>
            <person name="Wu L."/>
            <person name="Ma J."/>
        </authorList>
    </citation>
    <scope>NUCLEOTIDE SEQUENCE [LARGE SCALE GENOMIC DNA]</scope>
    <source>
        <strain evidence="4">CGMCC 4.5798</strain>
    </source>
</reference>
<dbReference type="Proteomes" id="UP001596086">
    <property type="component" value="Unassembled WGS sequence"/>
</dbReference>
<keyword evidence="4" id="KW-1185">Reference proteome</keyword>
<evidence type="ECO:0000313" key="3">
    <source>
        <dbReference type="EMBL" id="MFC5550778.1"/>
    </source>
</evidence>